<dbReference type="InterPro" id="IPR025158">
    <property type="entry name" value="Mg_chelat-rel_C"/>
</dbReference>
<keyword evidence="2" id="KW-0067">ATP-binding</keyword>
<dbReference type="PANTHER" id="PTHR32039">
    <property type="entry name" value="MAGNESIUM-CHELATASE SUBUNIT CHLI"/>
    <property type="match status" value="1"/>
</dbReference>
<evidence type="ECO:0000256" key="2">
    <source>
        <dbReference type="ARBA" id="ARBA00022840"/>
    </source>
</evidence>
<proteinExistence type="predicted"/>
<dbReference type="InterPro" id="IPR045006">
    <property type="entry name" value="CHLI-like"/>
</dbReference>
<dbReference type="Pfam" id="PF01078">
    <property type="entry name" value="Mg_chelatase"/>
    <property type="match status" value="1"/>
</dbReference>
<dbReference type="PROSITE" id="PS50051">
    <property type="entry name" value="MCM_2"/>
    <property type="match status" value="1"/>
</dbReference>
<evidence type="ECO:0000313" key="4">
    <source>
        <dbReference type="EMBL" id="AWI79473.1"/>
    </source>
</evidence>
<dbReference type="Gene3D" id="3.40.50.300">
    <property type="entry name" value="P-loop containing nucleotide triphosphate hydrolases"/>
    <property type="match status" value="1"/>
</dbReference>
<dbReference type="AlphaFoldDB" id="A0A2U8H1N3"/>
<dbReference type="OrthoDB" id="9813147at2"/>
<dbReference type="InterPro" id="IPR001208">
    <property type="entry name" value="MCM_dom"/>
</dbReference>
<organism evidence="4 5">
    <name type="scientific">Parazoarcus communis</name>
    <dbReference type="NCBI Taxonomy" id="41977"/>
    <lineage>
        <taxon>Bacteria</taxon>
        <taxon>Pseudomonadati</taxon>
        <taxon>Pseudomonadota</taxon>
        <taxon>Betaproteobacteria</taxon>
        <taxon>Rhodocyclales</taxon>
        <taxon>Zoogloeaceae</taxon>
        <taxon>Parazoarcus</taxon>
    </lineage>
</organism>
<protein>
    <recommendedName>
        <fullName evidence="3">MCM C-terminal AAA(+) ATPase domain-containing protein</fullName>
    </recommendedName>
</protein>
<dbReference type="InterPro" id="IPR000523">
    <property type="entry name" value="Mg_chelatse_chII-like_cat_dom"/>
</dbReference>
<dbReference type="SUPFAM" id="SSF52540">
    <property type="entry name" value="P-loop containing nucleoside triphosphate hydrolases"/>
    <property type="match status" value="1"/>
</dbReference>
<dbReference type="GO" id="GO:0003677">
    <property type="term" value="F:DNA binding"/>
    <property type="evidence" value="ECO:0007669"/>
    <property type="project" value="InterPro"/>
</dbReference>
<gene>
    <name evidence="4" type="ORF">CEW87_08885</name>
</gene>
<dbReference type="GO" id="GO:0005524">
    <property type="term" value="F:ATP binding"/>
    <property type="evidence" value="ECO:0007669"/>
    <property type="project" value="UniProtKB-KW"/>
</dbReference>
<dbReference type="EMBL" id="CP022188">
    <property type="protein sequence ID" value="AWI79473.1"/>
    <property type="molecule type" value="Genomic_DNA"/>
</dbReference>
<dbReference type="PANTHER" id="PTHR32039:SF7">
    <property type="entry name" value="COMPETENCE PROTEIN COMM"/>
    <property type="match status" value="1"/>
</dbReference>
<evidence type="ECO:0000256" key="1">
    <source>
        <dbReference type="ARBA" id="ARBA00022741"/>
    </source>
</evidence>
<evidence type="ECO:0000313" key="5">
    <source>
        <dbReference type="Proteomes" id="UP000244902"/>
    </source>
</evidence>
<dbReference type="Pfam" id="PF13335">
    <property type="entry name" value="Mg_chelatase_C"/>
    <property type="match status" value="1"/>
</dbReference>
<name>A0A2U8H1N3_9RHOO</name>
<feature type="domain" description="MCM C-terminal AAA(+) ATPase" evidence="3">
    <location>
        <begin position="15"/>
        <end position="116"/>
    </location>
</feature>
<dbReference type="InterPro" id="IPR027417">
    <property type="entry name" value="P-loop_NTPase"/>
</dbReference>
<dbReference type="Proteomes" id="UP000244902">
    <property type="component" value="Chromosome"/>
</dbReference>
<accession>A0A2U8H1N3</accession>
<sequence length="228" mass="24688">MVAHISISYRGAIPQPGEVSLAHHGVLFLDELPEFDRRVLESLREPLETGHVTVSRARRRAEFPARFQLVAAMNPCPCGYSGHPTRACTCTPTQISRYRARLSGPLLDRIDLVVEVPAVSYEDLAEGARGESSAAVRARVLRARALQVERQGMPNAALAPAQVDACCVPDAAGAALLAQAMSRLNLSARAYHRVLRVARTLADLNEVAQPGAAHMAEAIQYRRGLASH</sequence>
<reference evidence="4 5" key="1">
    <citation type="submission" date="2017-06" db="EMBL/GenBank/DDBJ databases">
        <title>Azoarcus sp. TSNA42 complete genome sequence.</title>
        <authorList>
            <person name="Woo J.-H."/>
            <person name="Kim H.-S."/>
        </authorList>
    </citation>
    <scope>NUCLEOTIDE SEQUENCE [LARGE SCALE GENOMIC DNA]</scope>
    <source>
        <strain evidence="4 5">TSNA42</strain>
    </source>
</reference>
<keyword evidence="1" id="KW-0547">Nucleotide-binding</keyword>
<evidence type="ECO:0000259" key="3">
    <source>
        <dbReference type="PROSITE" id="PS50051"/>
    </source>
</evidence>